<dbReference type="InterPro" id="IPR014346">
    <property type="entry name" value="Prenyl_protease-related"/>
</dbReference>
<evidence type="ECO:0000256" key="3">
    <source>
        <dbReference type="ARBA" id="ARBA00022670"/>
    </source>
</evidence>
<dbReference type="Pfam" id="PF02517">
    <property type="entry name" value="Rce1-like"/>
    <property type="match status" value="1"/>
</dbReference>
<feature type="transmembrane region" description="Helical" evidence="8">
    <location>
        <begin position="512"/>
        <end position="535"/>
    </location>
</feature>
<dbReference type="GO" id="GO:0005886">
    <property type="term" value="C:plasma membrane"/>
    <property type="evidence" value="ECO:0007669"/>
    <property type="project" value="UniProtKB-SubCell"/>
</dbReference>
<evidence type="ECO:0000313" key="11">
    <source>
        <dbReference type="Proteomes" id="UP000198409"/>
    </source>
</evidence>
<dbReference type="Proteomes" id="UP000198409">
    <property type="component" value="Unassembled WGS sequence"/>
</dbReference>
<dbReference type="GO" id="GO:0080120">
    <property type="term" value="P:CAAX-box protein maturation"/>
    <property type="evidence" value="ECO:0007669"/>
    <property type="project" value="UniProtKB-ARBA"/>
</dbReference>
<proteinExistence type="predicted"/>
<reference evidence="11" key="1">
    <citation type="submission" date="2017-06" db="EMBL/GenBank/DDBJ databases">
        <authorList>
            <person name="Varghese N."/>
            <person name="Submissions S."/>
        </authorList>
    </citation>
    <scope>NUCLEOTIDE SEQUENCE [LARGE SCALE GENOMIC DNA]</scope>
    <source>
        <strain evidence="11">DSM 26170</strain>
    </source>
</reference>
<feature type="domain" description="CAAX prenyl protease 2/Lysostaphin resistance protein A-like" evidence="9">
    <location>
        <begin position="434"/>
        <end position="528"/>
    </location>
</feature>
<evidence type="ECO:0000256" key="6">
    <source>
        <dbReference type="ARBA" id="ARBA00022989"/>
    </source>
</evidence>
<feature type="transmembrane region" description="Helical" evidence="8">
    <location>
        <begin position="297"/>
        <end position="317"/>
    </location>
</feature>
<feature type="transmembrane region" description="Helical" evidence="8">
    <location>
        <begin position="92"/>
        <end position="109"/>
    </location>
</feature>
<feature type="transmembrane region" description="Helical" evidence="8">
    <location>
        <begin position="433"/>
        <end position="454"/>
    </location>
</feature>
<feature type="transmembrane region" description="Helical" evidence="8">
    <location>
        <begin position="364"/>
        <end position="384"/>
    </location>
</feature>
<keyword evidence="6 8" id="KW-1133">Transmembrane helix</keyword>
<dbReference type="GO" id="GO:0004175">
    <property type="term" value="F:endopeptidase activity"/>
    <property type="evidence" value="ECO:0007669"/>
    <property type="project" value="UniProtKB-ARBA"/>
</dbReference>
<evidence type="ECO:0000256" key="8">
    <source>
        <dbReference type="SAM" id="Phobius"/>
    </source>
</evidence>
<keyword evidence="5" id="KW-0378">Hydrolase</keyword>
<dbReference type="GO" id="GO:0006508">
    <property type="term" value="P:proteolysis"/>
    <property type="evidence" value="ECO:0007669"/>
    <property type="project" value="UniProtKB-KW"/>
</dbReference>
<keyword evidence="3" id="KW-0645">Protease</keyword>
<dbReference type="Pfam" id="PF09721">
    <property type="entry name" value="Exosortase_EpsH"/>
    <property type="match status" value="1"/>
</dbReference>
<comment type="subcellular location">
    <subcellularLocation>
        <location evidence="1">Cell membrane</location>
        <topology evidence="1">Multi-pass membrane protein</topology>
    </subcellularLocation>
</comment>
<evidence type="ECO:0000256" key="1">
    <source>
        <dbReference type="ARBA" id="ARBA00004651"/>
    </source>
</evidence>
<feature type="transmembrane region" description="Helical" evidence="8">
    <location>
        <begin position="215"/>
        <end position="242"/>
    </location>
</feature>
<evidence type="ECO:0000256" key="4">
    <source>
        <dbReference type="ARBA" id="ARBA00022692"/>
    </source>
</evidence>
<dbReference type="NCBIfam" id="TIGR04162">
    <property type="entry name" value="exo_VPEID"/>
    <property type="match status" value="1"/>
</dbReference>
<organism evidence="10 11">
    <name type="scientific">Paracoccus sediminis</name>
    <dbReference type="NCBI Taxonomy" id="1214787"/>
    <lineage>
        <taxon>Bacteria</taxon>
        <taxon>Pseudomonadati</taxon>
        <taxon>Pseudomonadota</taxon>
        <taxon>Alphaproteobacteria</taxon>
        <taxon>Rhodobacterales</taxon>
        <taxon>Paracoccaceae</taxon>
        <taxon>Paracoccus</taxon>
    </lineage>
</organism>
<sequence>MSLTDVSVQTPRRPLLVAACLLAAEFLVIGLVFKHGVDFPCRANWPHMACNIGSRGLAGLYCAVAAVALLFFLKPAMFHRLLSTAGHDIRPLLLNAAGAALTLVPVLFLRDGQGGAMLFPAFAFWFGGMALMLAGLILFLAPPGRWRAFLSEAGTSLALAVAAGAAAPALAMQLQPLWRLDAISDATFRAVTWLIGLLGYEVFTEPGRKIIGTDTFRISVAPVCSGIEGIALVTLFVSLYLWLFRAELRFPRVLLLYPLGIAASAALNVVRITLLLILGIEGQPDLAVGGFHSHAGWVMFTLIAMGIILTARTIPSLHRAPAAMTPLAPLPPLRQDPAAAQILPFAVFMLTAVIVPAISQTPAMLYPVRVMVLAVAVGLFWPIYRRLPWRLDRGRTVRAVLGGLAISLLWVAVPVPPSDGPPPYGSLSGTAVPLWFAFRGIGTVLLVPLVEEMFFRLYLESTLRGSAPDRPATLARTVLAALATAGLFAALHDRWAEAFVAGLILSWVVRRTGGIVAGIVAHAVANLIVFGAAVLTGNLQII</sequence>
<dbReference type="InterPro" id="IPR003675">
    <property type="entry name" value="Rce1/LyrA-like_dom"/>
</dbReference>
<feature type="transmembrane region" description="Helical" evidence="8">
    <location>
        <begin position="474"/>
        <end position="492"/>
    </location>
</feature>
<dbReference type="InterPro" id="IPR019127">
    <property type="entry name" value="Exosortase"/>
</dbReference>
<name>A0A238Y7K6_9RHOB</name>
<feature type="transmembrane region" description="Helical" evidence="8">
    <location>
        <begin position="54"/>
        <end position="72"/>
    </location>
</feature>
<feature type="transmembrane region" description="Helical" evidence="8">
    <location>
        <begin position="153"/>
        <end position="174"/>
    </location>
</feature>
<feature type="transmembrane region" description="Helical" evidence="8">
    <location>
        <begin position="254"/>
        <end position="277"/>
    </location>
</feature>
<dbReference type="RefSeq" id="WP_176430359.1">
    <property type="nucleotide sequence ID" value="NZ_FZNM01000015.1"/>
</dbReference>
<evidence type="ECO:0000313" key="10">
    <source>
        <dbReference type="EMBL" id="SNR66932.1"/>
    </source>
</evidence>
<dbReference type="EMBL" id="FZNM01000015">
    <property type="protein sequence ID" value="SNR66932.1"/>
    <property type="molecule type" value="Genomic_DNA"/>
</dbReference>
<keyword evidence="2" id="KW-1003">Cell membrane</keyword>
<dbReference type="InterPro" id="IPR026392">
    <property type="entry name" value="Exo/Archaeosortase_dom"/>
</dbReference>
<feature type="transmembrane region" description="Helical" evidence="8">
    <location>
        <begin position="15"/>
        <end position="33"/>
    </location>
</feature>
<evidence type="ECO:0000256" key="5">
    <source>
        <dbReference type="ARBA" id="ARBA00022801"/>
    </source>
</evidence>
<feature type="transmembrane region" description="Helical" evidence="8">
    <location>
        <begin position="121"/>
        <end position="141"/>
    </location>
</feature>
<protein>
    <recommendedName>
        <fullName evidence="9">CAAX prenyl protease 2/Lysostaphin resistance protein A-like domain-containing protein</fullName>
    </recommendedName>
</protein>
<accession>A0A238Y7K6</accession>
<keyword evidence="7 8" id="KW-0472">Membrane</keyword>
<dbReference type="AlphaFoldDB" id="A0A238Y7K6"/>
<gene>
    <name evidence="10" type="ORF">SAMN06265378_11548</name>
</gene>
<evidence type="ECO:0000256" key="2">
    <source>
        <dbReference type="ARBA" id="ARBA00022475"/>
    </source>
</evidence>
<evidence type="ECO:0000256" key="7">
    <source>
        <dbReference type="ARBA" id="ARBA00023136"/>
    </source>
</evidence>
<dbReference type="InterPro" id="IPR026420">
    <property type="entry name" value="Exo_VPEID"/>
</dbReference>
<keyword evidence="4 8" id="KW-0812">Transmembrane</keyword>
<feature type="transmembrane region" description="Helical" evidence="8">
    <location>
        <begin position="338"/>
        <end position="358"/>
    </location>
</feature>
<feature type="transmembrane region" description="Helical" evidence="8">
    <location>
        <begin position="396"/>
        <end position="413"/>
    </location>
</feature>
<evidence type="ECO:0000259" key="9">
    <source>
        <dbReference type="Pfam" id="PF02517"/>
    </source>
</evidence>
<dbReference type="NCBIfam" id="TIGR04178">
    <property type="entry name" value="exo_archaeo"/>
    <property type="match status" value="1"/>
</dbReference>
<dbReference type="NCBIfam" id="TIGR03008">
    <property type="entry name" value="pepcterm_CAAX"/>
    <property type="match status" value="1"/>
</dbReference>